<accession>A0ABQ2Y213</accession>
<dbReference type="RefSeq" id="WP_189358012.1">
    <property type="nucleotide sequence ID" value="NZ_BMYU01000008.1"/>
</dbReference>
<evidence type="ECO:0000313" key="2">
    <source>
        <dbReference type="EMBL" id="GGX49161.1"/>
    </source>
</evidence>
<evidence type="ECO:0000259" key="1">
    <source>
        <dbReference type="Pfam" id="PF01370"/>
    </source>
</evidence>
<dbReference type="InterPro" id="IPR036291">
    <property type="entry name" value="NAD(P)-bd_dom_sf"/>
</dbReference>
<dbReference type="InterPro" id="IPR050177">
    <property type="entry name" value="Lipid_A_modif_metabolic_enz"/>
</dbReference>
<dbReference type="Pfam" id="PF01370">
    <property type="entry name" value="Epimerase"/>
    <property type="match status" value="1"/>
</dbReference>
<gene>
    <name evidence="2" type="ORF">GCM10010946_29760</name>
</gene>
<keyword evidence="3" id="KW-1185">Reference proteome</keyword>
<dbReference type="SUPFAM" id="SSF51735">
    <property type="entry name" value="NAD(P)-binding Rossmann-fold domains"/>
    <property type="match status" value="1"/>
</dbReference>
<comment type="caution">
    <text evidence="2">The sequence shown here is derived from an EMBL/GenBank/DDBJ whole genome shotgun (WGS) entry which is preliminary data.</text>
</comment>
<dbReference type="InterPro" id="IPR001509">
    <property type="entry name" value="Epimerase_deHydtase"/>
</dbReference>
<organism evidence="2 3">
    <name type="scientific">Undibacterium squillarum</name>
    <dbReference type="NCBI Taxonomy" id="1131567"/>
    <lineage>
        <taxon>Bacteria</taxon>
        <taxon>Pseudomonadati</taxon>
        <taxon>Pseudomonadota</taxon>
        <taxon>Betaproteobacteria</taxon>
        <taxon>Burkholderiales</taxon>
        <taxon>Oxalobacteraceae</taxon>
        <taxon>Undibacterium</taxon>
    </lineage>
</organism>
<reference evidence="3" key="1">
    <citation type="journal article" date="2019" name="Int. J. Syst. Evol. Microbiol.">
        <title>The Global Catalogue of Microorganisms (GCM) 10K type strain sequencing project: providing services to taxonomists for standard genome sequencing and annotation.</title>
        <authorList>
            <consortium name="The Broad Institute Genomics Platform"/>
            <consortium name="The Broad Institute Genome Sequencing Center for Infectious Disease"/>
            <person name="Wu L."/>
            <person name="Ma J."/>
        </authorList>
    </citation>
    <scope>NUCLEOTIDE SEQUENCE [LARGE SCALE GENOMIC DNA]</scope>
    <source>
        <strain evidence="3">KCTC 23917</strain>
    </source>
</reference>
<dbReference type="Gene3D" id="3.40.50.720">
    <property type="entry name" value="NAD(P)-binding Rossmann-like Domain"/>
    <property type="match status" value="1"/>
</dbReference>
<evidence type="ECO:0000313" key="3">
    <source>
        <dbReference type="Proteomes" id="UP000653343"/>
    </source>
</evidence>
<feature type="domain" description="NAD-dependent epimerase/dehydratase" evidence="1">
    <location>
        <begin position="4"/>
        <end position="202"/>
    </location>
</feature>
<protein>
    <submittedName>
        <fullName evidence="2">Sugar nucleotide oxidoreductaseepimerase</fullName>
    </submittedName>
</protein>
<dbReference type="EMBL" id="BMYU01000008">
    <property type="protein sequence ID" value="GGX49161.1"/>
    <property type="molecule type" value="Genomic_DNA"/>
</dbReference>
<name>A0ABQ2Y213_9BURK</name>
<proteinExistence type="predicted"/>
<sequence>MRRALIVGGSGFIGQHLHRLLELHGWQVSSPARGNLQWMQTPQDIVFYCAGLTADFRKQPFATVEAHVHFLQQILQQVQFERLVYLSSTRVYQKASAGSEDSLLGVMSQDASDLYNLSKLMGESLALHSGRPVQIARLSNIYGKGMPSANFLADILRTAVRQRHLVFQTAPFSEKDYLHVEDACRYLMCIAGEGCERVYNVASGQQTQHSTLADWLATQQVACEFLAGAPAQRFPPVDVSRLHAAFGLPQHRLQDDLSELFSYYSEMP</sequence>
<dbReference type="Proteomes" id="UP000653343">
    <property type="component" value="Unassembled WGS sequence"/>
</dbReference>
<dbReference type="PANTHER" id="PTHR43245">
    <property type="entry name" value="BIFUNCTIONAL POLYMYXIN RESISTANCE PROTEIN ARNA"/>
    <property type="match status" value="1"/>
</dbReference>